<dbReference type="KEGG" id="mcha:111010911"/>
<evidence type="ECO:0000256" key="3">
    <source>
        <dbReference type="ARBA" id="ARBA00022630"/>
    </source>
</evidence>
<keyword evidence="5" id="KW-0274">FAD</keyword>
<comment type="cofactor">
    <cofactor evidence="1">
        <name>FAD</name>
        <dbReference type="ChEBI" id="CHEBI:57692"/>
    </cofactor>
</comment>
<keyword evidence="4 8" id="KW-0732">Signal</keyword>
<dbReference type="Gene3D" id="3.30.465.10">
    <property type="match status" value="1"/>
</dbReference>
<evidence type="ECO:0000256" key="6">
    <source>
        <dbReference type="ARBA" id="ARBA00023157"/>
    </source>
</evidence>
<dbReference type="AlphaFoldDB" id="A0A6J1CHF0"/>
<dbReference type="InterPro" id="IPR016167">
    <property type="entry name" value="FAD-bd_PCMH_sub1"/>
</dbReference>
<dbReference type="InterPro" id="IPR016169">
    <property type="entry name" value="FAD-bd_PCMH_sub2"/>
</dbReference>
<dbReference type="OrthoDB" id="407275at2759"/>
<comment type="similarity">
    <text evidence="2">Belongs to the oxygen-dependent FAD-linked oxidoreductase family.</text>
</comment>
<dbReference type="InterPro" id="IPR016166">
    <property type="entry name" value="FAD-bd_PCMH"/>
</dbReference>
<evidence type="ECO:0000313" key="10">
    <source>
        <dbReference type="Proteomes" id="UP000504603"/>
    </source>
</evidence>
<evidence type="ECO:0000259" key="9">
    <source>
        <dbReference type="PROSITE" id="PS51387"/>
    </source>
</evidence>
<reference evidence="11" key="1">
    <citation type="submission" date="2025-08" db="UniProtKB">
        <authorList>
            <consortium name="RefSeq"/>
        </authorList>
    </citation>
    <scope>IDENTIFICATION</scope>
    <source>
        <strain evidence="11">OHB3-1</strain>
    </source>
</reference>
<dbReference type="PANTHER" id="PTHR32448">
    <property type="entry name" value="OS08G0158400 PROTEIN"/>
    <property type="match status" value="1"/>
</dbReference>
<keyword evidence="10" id="KW-1185">Reference proteome</keyword>
<organism evidence="10 11">
    <name type="scientific">Momordica charantia</name>
    <name type="common">Bitter gourd</name>
    <name type="synonym">Balsam pear</name>
    <dbReference type="NCBI Taxonomy" id="3673"/>
    <lineage>
        <taxon>Eukaryota</taxon>
        <taxon>Viridiplantae</taxon>
        <taxon>Streptophyta</taxon>
        <taxon>Embryophyta</taxon>
        <taxon>Tracheophyta</taxon>
        <taxon>Spermatophyta</taxon>
        <taxon>Magnoliopsida</taxon>
        <taxon>eudicotyledons</taxon>
        <taxon>Gunneridae</taxon>
        <taxon>Pentapetalae</taxon>
        <taxon>rosids</taxon>
        <taxon>fabids</taxon>
        <taxon>Cucurbitales</taxon>
        <taxon>Cucurbitaceae</taxon>
        <taxon>Momordiceae</taxon>
        <taxon>Momordica</taxon>
    </lineage>
</organism>
<dbReference type="PROSITE" id="PS51387">
    <property type="entry name" value="FAD_PCMH"/>
    <property type="match status" value="1"/>
</dbReference>
<keyword evidence="6" id="KW-1015">Disulfide bond</keyword>
<keyword evidence="7" id="KW-0325">Glycoprotein</keyword>
<evidence type="ECO:0000256" key="4">
    <source>
        <dbReference type="ARBA" id="ARBA00022729"/>
    </source>
</evidence>
<dbReference type="Proteomes" id="UP000504603">
    <property type="component" value="Unplaced"/>
</dbReference>
<dbReference type="InterPro" id="IPR006094">
    <property type="entry name" value="Oxid_FAD_bind_N"/>
</dbReference>
<dbReference type="GO" id="GO:0071949">
    <property type="term" value="F:FAD binding"/>
    <property type="evidence" value="ECO:0007669"/>
    <property type="project" value="InterPro"/>
</dbReference>
<evidence type="ECO:0000256" key="5">
    <source>
        <dbReference type="ARBA" id="ARBA00022827"/>
    </source>
</evidence>
<feature type="chain" id="PRO_5026647079" evidence="8">
    <location>
        <begin position="22"/>
        <end position="560"/>
    </location>
</feature>
<dbReference type="Pfam" id="PF01565">
    <property type="entry name" value="FAD_binding_4"/>
    <property type="match status" value="1"/>
</dbReference>
<dbReference type="GeneID" id="111010911"/>
<dbReference type="Gene3D" id="3.30.43.10">
    <property type="entry name" value="Uridine Diphospho-n-acetylenolpyruvylglucosamine Reductase, domain 2"/>
    <property type="match status" value="1"/>
</dbReference>
<keyword evidence="3" id="KW-0285">Flavoprotein</keyword>
<evidence type="ECO:0000256" key="7">
    <source>
        <dbReference type="ARBA" id="ARBA00023180"/>
    </source>
</evidence>
<dbReference type="RefSeq" id="XP_022140178.1">
    <property type="nucleotide sequence ID" value="XM_022284486.1"/>
</dbReference>
<proteinExistence type="inferred from homology"/>
<evidence type="ECO:0000256" key="2">
    <source>
        <dbReference type="ARBA" id="ARBA00005466"/>
    </source>
</evidence>
<dbReference type="InterPro" id="IPR012951">
    <property type="entry name" value="BBE"/>
</dbReference>
<sequence length="560" mass="63457">MGILHWGRIHLFLIFFHCVSSSDCLQESFMECFNSTTYSKHSVPISEVVFTNESASFSSLLRLSIRNLRFLTNSSPKPQFLVTPFRASHVQAAVVCAKKKSLQVRVRSGGHDYEGLSYVSSQTPFIVIDLINLSSIHIDIETETASVETGATLGEVYYRIAEKSPIHGFPAGSCPTVGVGGHVSGGGFGTLFRKYGLAADNVIDAKIVDFNGRIRDRNSMGEDLFWAIRGGGGASFGVILSWKLKLVSVPPDVTVFNVHRTLDQGATHLFQKWQKIAHKMDQDLFLHVTTKVVDHKTKLSSSKEASSKTIKLSFTSLFLGPIERLIPLMNTHFHELGLKRNDCTEMSWIQSVLFFADLSTETPPEILMERSPPISDTFFTAKSDYVTSPISQTGLEALWSKLLEEEKSELILTPYGGKMDQISESETPFPHRRGNIYGIQYLAAWENANETEKHLSWMREVYSYMQPFVSKYPRGAYLNYRDLDLGRNYERNTSYDEAKVWGLKYFKGNFERLVRVKTKVDPLNFFWNEQSIPLCHHHEENGTRILQVNSYLDSKILQER</sequence>
<dbReference type="Pfam" id="PF08031">
    <property type="entry name" value="BBE"/>
    <property type="match status" value="1"/>
</dbReference>
<dbReference type="GO" id="GO:0016491">
    <property type="term" value="F:oxidoreductase activity"/>
    <property type="evidence" value="ECO:0007669"/>
    <property type="project" value="InterPro"/>
</dbReference>
<dbReference type="InterPro" id="IPR036318">
    <property type="entry name" value="FAD-bd_PCMH-like_sf"/>
</dbReference>
<evidence type="ECO:0000313" key="11">
    <source>
        <dbReference type="RefSeq" id="XP_022140178.1"/>
    </source>
</evidence>
<dbReference type="SUPFAM" id="SSF56176">
    <property type="entry name" value="FAD-binding/transporter-associated domain-like"/>
    <property type="match status" value="1"/>
</dbReference>
<feature type="signal peptide" evidence="8">
    <location>
        <begin position="1"/>
        <end position="21"/>
    </location>
</feature>
<evidence type="ECO:0000256" key="1">
    <source>
        <dbReference type="ARBA" id="ARBA00001974"/>
    </source>
</evidence>
<dbReference type="GO" id="GO:1901696">
    <property type="term" value="P:cannabinoid biosynthetic process"/>
    <property type="evidence" value="ECO:0007669"/>
    <property type="project" value="UniProtKB-ARBA"/>
</dbReference>
<protein>
    <submittedName>
        <fullName evidence="11">Berberine bridge enzyme-like 8</fullName>
    </submittedName>
</protein>
<dbReference type="FunFam" id="3.30.43.10:FF:000004">
    <property type="entry name" value="Berberine bridge enzyme-like 15"/>
    <property type="match status" value="1"/>
</dbReference>
<evidence type="ECO:0000256" key="8">
    <source>
        <dbReference type="SAM" id="SignalP"/>
    </source>
</evidence>
<dbReference type="Gene3D" id="3.40.462.20">
    <property type="match status" value="1"/>
</dbReference>
<feature type="domain" description="FAD-binding PCMH-type" evidence="9">
    <location>
        <begin position="74"/>
        <end position="249"/>
    </location>
</feature>
<name>A0A6J1CHF0_MOMCH</name>
<accession>A0A6J1CHF0</accession>
<gene>
    <name evidence="11" type="primary">LOC111010911</name>
</gene>